<sequence>MAIRGINHAVLYVRDADRSAEFFCRVLGFRRLDDTGEMPRFNGAAFLRAPKSTNDHDLGLFSVGDNAAASAAGISTVGMYHLSWEVETLADLVNYGATLSREGLLTGASNHGTTRALYARDPDGLEFELTWVMPTELLTDADAPTTTALDLEADIARFGALTEARRTR</sequence>
<dbReference type="SUPFAM" id="SSF54593">
    <property type="entry name" value="Glyoxalase/Bleomycin resistance protein/Dihydroxybiphenyl dioxygenase"/>
    <property type="match status" value="1"/>
</dbReference>
<dbReference type="InterPro" id="IPR037523">
    <property type="entry name" value="VOC_core"/>
</dbReference>
<name>A0A094QE20_9ZZZZ</name>
<dbReference type="PROSITE" id="PS51819">
    <property type="entry name" value="VOC"/>
    <property type="match status" value="1"/>
</dbReference>
<evidence type="ECO:0000259" key="1">
    <source>
        <dbReference type="PROSITE" id="PS51819"/>
    </source>
</evidence>
<accession>A0A094QE20</accession>
<protein>
    <recommendedName>
        <fullName evidence="1">VOC domain-containing protein</fullName>
    </recommendedName>
</protein>
<evidence type="ECO:0000313" key="2">
    <source>
        <dbReference type="EMBL" id="KGA21692.1"/>
    </source>
</evidence>
<dbReference type="Pfam" id="PF00903">
    <property type="entry name" value="Glyoxalase"/>
    <property type="match status" value="1"/>
</dbReference>
<organism evidence="2">
    <name type="scientific">freshwater metagenome</name>
    <dbReference type="NCBI Taxonomy" id="449393"/>
    <lineage>
        <taxon>unclassified sequences</taxon>
        <taxon>metagenomes</taxon>
        <taxon>ecological metagenomes</taxon>
    </lineage>
</organism>
<reference evidence="2" key="1">
    <citation type="submission" date="2014-06" db="EMBL/GenBank/DDBJ databases">
        <title>Key roles for freshwater Actinobacteria revealed by deep metagenomic sequencing.</title>
        <authorList>
            <person name="Ghai R."/>
            <person name="Mizuno C.M."/>
            <person name="Picazo A."/>
            <person name="Camacho A."/>
            <person name="Rodriguez-Valera F."/>
        </authorList>
    </citation>
    <scope>NUCLEOTIDE SEQUENCE</scope>
</reference>
<dbReference type="AlphaFoldDB" id="A0A094QE20"/>
<dbReference type="Gene3D" id="3.10.180.10">
    <property type="entry name" value="2,3-Dihydroxybiphenyl 1,2-Dioxygenase, domain 1"/>
    <property type="match status" value="1"/>
</dbReference>
<gene>
    <name evidence="2" type="ORF">GM51_0650</name>
</gene>
<feature type="domain" description="VOC" evidence="1">
    <location>
        <begin position="5"/>
        <end position="132"/>
    </location>
</feature>
<dbReference type="InterPro" id="IPR029068">
    <property type="entry name" value="Glyas_Bleomycin-R_OHBP_Dase"/>
</dbReference>
<comment type="caution">
    <text evidence="2">The sequence shown here is derived from an EMBL/GenBank/DDBJ whole genome shotgun (WGS) entry which is preliminary data.</text>
</comment>
<dbReference type="EMBL" id="JNSL01000002">
    <property type="protein sequence ID" value="KGA21692.1"/>
    <property type="molecule type" value="Genomic_DNA"/>
</dbReference>
<dbReference type="InterPro" id="IPR004360">
    <property type="entry name" value="Glyas_Fos-R_dOase_dom"/>
</dbReference>
<proteinExistence type="predicted"/>